<protein>
    <submittedName>
        <fullName evidence="7">Cytochrome c</fullName>
    </submittedName>
</protein>
<dbReference type="GO" id="GO:0020037">
    <property type="term" value="F:heme binding"/>
    <property type="evidence" value="ECO:0007669"/>
    <property type="project" value="InterPro"/>
</dbReference>
<dbReference type="PROSITE" id="PS51007">
    <property type="entry name" value="CYTC"/>
    <property type="match status" value="1"/>
</dbReference>
<evidence type="ECO:0000256" key="4">
    <source>
        <dbReference type="PROSITE-ProRule" id="PRU00433"/>
    </source>
</evidence>
<evidence type="ECO:0000256" key="3">
    <source>
        <dbReference type="ARBA" id="ARBA00023004"/>
    </source>
</evidence>
<dbReference type="InterPro" id="IPR050597">
    <property type="entry name" value="Cytochrome_c_Oxidase_Subunit"/>
</dbReference>
<feature type="chain" id="PRO_5032467954" evidence="5">
    <location>
        <begin position="22"/>
        <end position="129"/>
    </location>
</feature>
<dbReference type="AlphaFoldDB" id="A0A7T0BXZ7"/>
<dbReference type="InterPro" id="IPR009056">
    <property type="entry name" value="Cyt_c-like_dom"/>
</dbReference>
<reference evidence="7 8" key="1">
    <citation type="submission" date="2020-02" db="EMBL/GenBank/DDBJ databases">
        <title>Genomic and physiological characterization of two novel Nitrospinaceae genera.</title>
        <authorList>
            <person name="Mueller A.J."/>
            <person name="Jung M.-Y."/>
            <person name="Strachan C.R."/>
            <person name="Herbold C.W."/>
            <person name="Kirkegaard R.H."/>
            <person name="Daims H."/>
        </authorList>
    </citation>
    <scope>NUCLEOTIDE SEQUENCE [LARGE SCALE GENOMIC DNA]</scope>
    <source>
        <strain evidence="7">EB</strain>
    </source>
</reference>
<dbReference type="KEGG" id="nli:G3M70_14570"/>
<dbReference type="Gene3D" id="1.10.760.10">
    <property type="entry name" value="Cytochrome c-like domain"/>
    <property type="match status" value="1"/>
</dbReference>
<dbReference type="GO" id="GO:0046872">
    <property type="term" value="F:metal ion binding"/>
    <property type="evidence" value="ECO:0007669"/>
    <property type="project" value="UniProtKB-KW"/>
</dbReference>
<keyword evidence="3 4" id="KW-0408">Iron</keyword>
<sequence length="129" mass="14211">MLKRISWLVLVTGLGTLTACAPGPTKTVPKEYQAGQEYFHKVCSNCHGPDAMGGGKGPKLIDAEFLPPDFTDDDIRDTIINGSTSGKMPSQKSKYTDQEITEIIKYLRYSQQAAGIAPEEDIEEEEEEE</sequence>
<proteinExistence type="predicted"/>
<accession>A0A7T0BXZ7</accession>
<keyword evidence="1 4" id="KW-0349">Heme</keyword>
<keyword evidence="5" id="KW-0732">Signal</keyword>
<dbReference type="Proteomes" id="UP000594688">
    <property type="component" value="Chromosome"/>
</dbReference>
<dbReference type="EMBL" id="CP048685">
    <property type="protein sequence ID" value="QPJ63032.1"/>
    <property type="molecule type" value="Genomic_DNA"/>
</dbReference>
<dbReference type="PANTHER" id="PTHR33751:SF13">
    <property type="entry name" value="CYTOCHROME BC1 COMPLEX CYTOCHROME C SUBUNIT"/>
    <property type="match status" value="1"/>
</dbReference>
<dbReference type="SUPFAM" id="SSF46626">
    <property type="entry name" value="Cytochrome c"/>
    <property type="match status" value="1"/>
</dbReference>
<feature type="domain" description="Cytochrome c" evidence="6">
    <location>
        <begin position="30"/>
        <end position="111"/>
    </location>
</feature>
<feature type="signal peptide" evidence="5">
    <location>
        <begin position="1"/>
        <end position="21"/>
    </location>
</feature>
<dbReference type="Pfam" id="PF13442">
    <property type="entry name" value="Cytochrome_CBB3"/>
    <property type="match status" value="1"/>
</dbReference>
<dbReference type="PROSITE" id="PS51257">
    <property type="entry name" value="PROKAR_LIPOPROTEIN"/>
    <property type="match status" value="1"/>
</dbReference>
<evidence type="ECO:0000313" key="8">
    <source>
        <dbReference type="Proteomes" id="UP000594688"/>
    </source>
</evidence>
<dbReference type="GO" id="GO:0009055">
    <property type="term" value="F:electron transfer activity"/>
    <property type="evidence" value="ECO:0007669"/>
    <property type="project" value="InterPro"/>
</dbReference>
<dbReference type="PANTHER" id="PTHR33751">
    <property type="entry name" value="CBB3-TYPE CYTOCHROME C OXIDASE SUBUNIT FIXP"/>
    <property type="match status" value="1"/>
</dbReference>
<gene>
    <name evidence="7" type="ORF">G3M70_14570</name>
</gene>
<keyword evidence="2 4" id="KW-0479">Metal-binding</keyword>
<name>A0A7T0BXZ7_9BACT</name>
<evidence type="ECO:0000313" key="7">
    <source>
        <dbReference type="EMBL" id="QPJ63032.1"/>
    </source>
</evidence>
<evidence type="ECO:0000256" key="5">
    <source>
        <dbReference type="SAM" id="SignalP"/>
    </source>
</evidence>
<evidence type="ECO:0000256" key="2">
    <source>
        <dbReference type="ARBA" id="ARBA00022723"/>
    </source>
</evidence>
<evidence type="ECO:0000256" key="1">
    <source>
        <dbReference type="ARBA" id="ARBA00022617"/>
    </source>
</evidence>
<organism evidence="7 8">
    <name type="scientific">Candidatus Nitronauta litoralis</name>
    <dbReference type="NCBI Taxonomy" id="2705533"/>
    <lineage>
        <taxon>Bacteria</taxon>
        <taxon>Pseudomonadati</taxon>
        <taxon>Nitrospinota/Tectimicrobiota group</taxon>
        <taxon>Nitrospinota</taxon>
        <taxon>Nitrospinia</taxon>
        <taxon>Nitrospinales</taxon>
        <taxon>Nitrospinaceae</taxon>
        <taxon>Candidatus Nitronauta</taxon>
    </lineage>
</organism>
<evidence type="ECO:0000259" key="6">
    <source>
        <dbReference type="PROSITE" id="PS51007"/>
    </source>
</evidence>
<dbReference type="InterPro" id="IPR036909">
    <property type="entry name" value="Cyt_c-like_dom_sf"/>
</dbReference>